<dbReference type="Pfam" id="PF00001">
    <property type="entry name" value="7tm_1"/>
    <property type="match status" value="1"/>
</dbReference>
<keyword evidence="2 5" id="KW-0812">Transmembrane</keyword>
<evidence type="ECO:0000256" key="1">
    <source>
        <dbReference type="ARBA" id="ARBA00004370"/>
    </source>
</evidence>
<gene>
    <name evidence="7" type="primary">106059664</name>
</gene>
<evidence type="ECO:0000313" key="8">
    <source>
        <dbReference type="Proteomes" id="UP000076420"/>
    </source>
</evidence>
<dbReference type="AlphaFoldDB" id="A0A2C9KIK8"/>
<accession>A0A2C9KIK8</accession>
<feature type="transmembrane region" description="Helical" evidence="5">
    <location>
        <begin position="301"/>
        <end position="325"/>
    </location>
</feature>
<evidence type="ECO:0000256" key="3">
    <source>
        <dbReference type="ARBA" id="ARBA00022989"/>
    </source>
</evidence>
<evidence type="ECO:0000256" key="5">
    <source>
        <dbReference type="SAM" id="Phobius"/>
    </source>
</evidence>
<dbReference type="RefSeq" id="XP_013072793.2">
    <property type="nucleotide sequence ID" value="XM_013217339.2"/>
</dbReference>
<evidence type="ECO:0000256" key="4">
    <source>
        <dbReference type="ARBA" id="ARBA00023136"/>
    </source>
</evidence>
<dbReference type="InterPro" id="IPR017452">
    <property type="entry name" value="GPCR_Rhodpsn_7TM"/>
</dbReference>
<sequence length="391" mass="43330">MSNSTRNSDSLSVRTTQILSDEAYTIFTIVDVVILSEIVSLFGMFTNSITIIVLVRQGFRKSINVSLAGLAVSDFLSLVSLVCLCVGNNPWLIQADVSFDPIGVFYLTTGWPNTIFARITGWITAYITLERCLCVAMPLKIKRVLTRNTSFLVLVLIYIGVIAGVCPIYFTTGLHWRYDSAKNRSIIGLNFIGANREDIKRVALAITNVFSPFTSFGLVIICTAILGFKLTEKSNWRNRIARKVKGQRKVKGSPEKTVSKEKIISKNDANANNERANSCNENGKAAEVVSPVSKDAKVIKLVVALSSIYIISSIPAVVHFVWMILDPQYTVVGLQSNVHISVAGITFLFQAANSSANLFTYIYMSSSFRMEFYKLRPFKKCSPHSADDNIK</sequence>
<dbReference type="InterPro" id="IPR052954">
    <property type="entry name" value="GPCR-Ligand_Int"/>
</dbReference>
<dbReference type="KEGG" id="bgt:106059664"/>
<keyword evidence="3 5" id="KW-1133">Transmembrane helix</keyword>
<organism evidence="7 8">
    <name type="scientific">Biomphalaria glabrata</name>
    <name type="common">Bloodfluke planorb</name>
    <name type="synonym">Freshwater snail</name>
    <dbReference type="NCBI Taxonomy" id="6526"/>
    <lineage>
        <taxon>Eukaryota</taxon>
        <taxon>Metazoa</taxon>
        <taxon>Spiralia</taxon>
        <taxon>Lophotrochozoa</taxon>
        <taxon>Mollusca</taxon>
        <taxon>Gastropoda</taxon>
        <taxon>Heterobranchia</taxon>
        <taxon>Euthyneura</taxon>
        <taxon>Panpulmonata</taxon>
        <taxon>Hygrophila</taxon>
        <taxon>Lymnaeoidea</taxon>
        <taxon>Planorbidae</taxon>
        <taxon>Biomphalaria</taxon>
    </lineage>
</organism>
<keyword evidence="4 5" id="KW-0472">Membrane</keyword>
<dbReference type="GO" id="GO:0004930">
    <property type="term" value="F:G protein-coupled receptor activity"/>
    <property type="evidence" value="ECO:0007669"/>
    <property type="project" value="InterPro"/>
</dbReference>
<dbReference type="VEuPathDB" id="VectorBase:BGLAX_044353"/>
<proteinExistence type="predicted"/>
<feature type="transmembrane region" description="Helical" evidence="5">
    <location>
        <begin position="209"/>
        <end position="230"/>
    </location>
</feature>
<feature type="transmembrane region" description="Helical" evidence="5">
    <location>
        <begin position="24"/>
        <end position="55"/>
    </location>
</feature>
<dbReference type="EnsemblMetazoa" id="BGLB020093-RA">
    <property type="protein sequence ID" value="BGLB020093-PA"/>
    <property type="gene ID" value="BGLB020093"/>
</dbReference>
<dbReference type="InterPro" id="IPR000276">
    <property type="entry name" value="GPCR_Rhodpsn"/>
</dbReference>
<reference evidence="7" key="1">
    <citation type="submission" date="2020-05" db="UniProtKB">
        <authorList>
            <consortium name="EnsemblMetazoa"/>
        </authorList>
    </citation>
    <scope>IDENTIFICATION</scope>
    <source>
        <strain evidence="7">BB02</strain>
    </source>
</reference>
<dbReference type="SUPFAM" id="SSF81321">
    <property type="entry name" value="Family A G protein-coupled receptor-like"/>
    <property type="match status" value="1"/>
</dbReference>
<dbReference type="PANTHER" id="PTHR46641">
    <property type="entry name" value="FMRFAMIDE RECEPTOR-RELATED"/>
    <property type="match status" value="1"/>
</dbReference>
<name>A0A2C9KIK8_BIOGL</name>
<feature type="transmembrane region" description="Helical" evidence="5">
    <location>
        <begin position="345"/>
        <end position="364"/>
    </location>
</feature>
<dbReference type="Proteomes" id="UP000076420">
    <property type="component" value="Unassembled WGS sequence"/>
</dbReference>
<dbReference type="PRINTS" id="PR00237">
    <property type="entry name" value="GPCRRHODOPSN"/>
</dbReference>
<dbReference type="GO" id="GO:0016020">
    <property type="term" value="C:membrane"/>
    <property type="evidence" value="ECO:0007669"/>
    <property type="project" value="UniProtKB-SubCell"/>
</dbReference>
<protein>
    <recommendedName>
        <fullName evidence="6">G-protein coupled receptors family 1 profile domain-containing protein</fullName>
    </recommendedName>
</protein>
<feature type="transmembrane region" description="Helical" evidence="5">
    <location>
        <begin position="150"/>
        <end position="170"/>
    </location>
</feature>
<feature type="transmembrane region" description="Helical" evidence="5">
    <location>
        <begin position="67"/>
        <end position="91"/>
    </location>
</feature>
<dbReference type="PANTHER" id="PTHR46641:SF2">
    <property type="entry name" value="FMRFAMIDE RECEPTOR"/>
    <property type="match status" value="1"/>
</dbReference>
<evidence type="ECO:0000313" key="7">
    <source>
        <dbReference type="EnsemblMetazoa" id="BGLB020093-PA"/>
    </source>
</evidence>
<dbReference type="PROSITE" id="PS50262">
    <property type="entry name" value="G_PROTEIN_RECEP_F1_2"/>
    <property type="match status" value="1"/>
</dbReference>
<feature type="transmembrane region" description="Helical" evidence="5">
    <location>
        <begin position="111"/>
        <end position="129"/>
    </location>
</feature>
<dbReference type="OrthoDB" id="6098975at2759"/>
<comment type="subcellular location">
    <subcellularLocation>
        <location evidence="1">Membrane</location>
    </subcellularLocation>
</comment>
<evidence type="ECO:0000259" key="6">
    <source>
        <dbReference type="PROSITE" id="PS50262"/>
    </source>
</evidence>
<evidence type="ECO:0000256" key="2">
    <source>
        <dbReference type="ARBA" id="ARBA00022692"/>
    </source>
</evidence>
<dbReference type="VEuPathDB" id="VectorBase:BGLB020093"/>
<feature type="domain" description="G-protein coupled receptors family 1 profile" evidence="6">
    <location>
        <begin position="46"/>
        <end position="361"/>
    </location>
</feature>
<dbReference type="Gene3D" id="1.20.1070.10">
    <property type="entry name" value="Rhodopsin 7-helix transmembrane proteins"/>
    <property type="match status" value="1"/>
</dbReference>